<evidence type="ECO:0000256" key="6">
    <source>
        <dbReference type="ARBA" id="ARBA00022737"/>
    </source>
</evidence>
<accession>A0AAD4JJH4</accession>
<organism evidence="11 12">
    <name type="scientific">Perilla frutescens var. hirtella</name>
    <name type="common">Perilla citriodora</name>
    <name type="synonym">Perilla setoyensis</name>
    <dbReference type="NCBI Taxonomy" id="608512"/>
    <lineage>
        <taxon>Eukaryota</taxon>
        <taxon>Viridiplantae</taxon>
        <taxon>Streptophyta</taxon>
        <taxon>Embryophyta</taxon>
        <taxon>Tracheophyta</taxon>
        <taxon>Spermatophyta</taxon>
        <taxon>Magnoliopsida</taxon>
        <taxon>eudicotyledons</taxon>
        <taxon>Gunneridae</taxon>
        <taxon>Pentapetalae</taxon>
        <taxon>asterids</taxon>
        <taxon>lamiids</taxon>
        <taxon>Lamiales</taxon>
        <taxon>Lamiaceae</taxon>
        <taxon>Nepetoideae</taxon>
        <taxon>Elsholtzieae</taxon>
        <taxon>Perilla</taxon>
    </lineage>
</organism>
<protein>
    <submittedName>
        <fullName evidence="11">Uncharacterized protein</fullName>
    </submittedName>
</protein>
<dbReference type="Proteomes" id="UP001190926">
    <property type="component" value="Unassembled WGS sequence"/>
</dbReference>
<dbReference type="InterPro" id="IPR001611">
    <property type="entry name" value="Leu-rich_rpt"/>
</dbReference>
<proteinExistence type="inferred from homology"/>
<dbReference type="EMBL" id="SDAM02000041">
    <property type="protein sequence ID" value="KAH6835003.1"/>
    <property type="molecule type" value="Genomic_DNA"/>
</dbReference>
<dbReference type="PRINTS" id="PR00019">
    <property type="entry name" value="LEURICHRPT"/>
</dbReference>
<evidence type="ECO:0000256" key="4">
    <source>
        <dbReference type="ARBA" id="ARBA00022614"/>
    </source>
</evidence>
<evidence type="ECO:0000313" key="12">
    <source>
        <dbReference type="Proteomes" id="UP001190926"/>
    </source>
</evidence>
<keyword evidence="10" id="KW-0325">Glycoprotein</keyword>
<keyword evidence="3" id="KW-1003">Cell membrane</keyword>
<evidence type="ECO:0000256" key="10">
    <source>
        <dbReference type="ARBA" id="ARBA00023180"/>
    </source>
</evidence>
<dbReference type="Pfam" id="PF00560">
    <property type="entry name" value="LRR_1"/>
    <property type="match status" value="4"/>
</dbReference>
<name>A0AAD4JJH4_PERFH</name>
<keyword evidence="6" id="KW-0677">Repeat</keyword>
<reference evidence="11 12" key="1">
    <citation type="journal article" date="2021" name="Nat. Commun.">
        <title>Incipient diploidization of the medicinal plant Perilla within 10,000 years.</title>
        <authorList>
            <person name="Zhang Y."/>
            <person name="Shen Q."/>
            <person name="Leng L."/>
            <person name="Zhang D."/>
            <person name="Chen S."/>
            <person name="Shi Y."/>
            <person name="Ning Z."/>
            <person name="Chen S."/>
        </authorList>
    </citation>
    <scope>NUCLEOTIDE SEQUENCE [LARGE SCALE GENOMIC DNA]</scope>
    <source>
        <strain evidence="12">cv. PC099</strain>
    </source>
</reference>
<evidence type="ECO:0000256" key="9">
    <source>
        <dbReference type="ARBA" id="ARBA00023170"/>
    </source>
</evidence>
<dbReference type="InterPro" id="IPR032675">
    <property type="entry name" value="LRR_dom_sf"/>
</dbReference>
<evidence type="ECO:0000256" key="2">
    <source>
        <dbReference type="ARBA" id="ARBA00009592"/>
    </source>
</evidence>
<dbReference type="Gene3D" id="3.80.10.10">
    <property type="entry name" value="Ribonuclease Inhibitor"/>
    <property type="match status" value="1"/>
</dbReference>
<comment type="caution">
    <text evidence="11">The sequence shown here is derived from an EMBL/GenBank/DDBJ whole genome shotgun (WGS) entry which is preliminary data.</text>
</comment>
<evidence type="ECO:0000256" key="7">
    <source>
        <dbReference type="ARBA" id="ARBA00022989"/>
    </source>
</evidence>
<evidence type="ECO:0000256" key="3">
    <source>
        <dbReference type="ARBA" id="ARBA00022475"/>
    </source>
</evidence>
<dbReference type="PANTHER" id="PTHR27004">
    <property type="entry name" value="RECEPTOR-LIKE PROTEIN 12 ISOFORM X1"/>
    <property type="match status" value="1"/>
</dbReference>
<dbReference type="GO" id="GO:0005886">
    <property type="term" value="C:plasma membrane"/>
    <property type="evidence" value="ECO:0007669"/>
    <property type="project" value="UniProtKB-SubCell"/>
</dbReference>
<dbReference type="SUPFAM" id="SSF52058">
    <property type="entry name" value="L domain-like"/>
    <property type="match status" value="1"/>
</dbReference>
<evidence type="ECO:0000256" key="1">
    <source>
        <dbReference type="ARBA" id="ARBA00004251"/>
    </source>
</evidence>
<keyword evidence="7" id="KW-1133">Transmembrane helix</keyword>
<keyword evidence="8" id="KW-0472">Membrane</keyword>
<evidence type="ECO:0000313" key="11">
    <source>
        <dbReference type="EMBL" id="KAH6835003.1"/>
    </source>
</evidence>
<dbReference type="PANTHER" id="PTHR27004:SF428">
    <property type="entry name" value="OS01G0160600 PROTEIN"/>
    <property type="match status" value="1"/>
</dbReference>
<evidence type="ECO:0000256" key="8">
    <source>
        <dbReference type="ARBA" id="ARBA00023136"/>
    </source>
</evidence>
<evidence type="ECO:0000256" key="5">
    <source>
        <dbReference type="ARBA" id="ARBA00022692"/>
    </source>
</evidence>
<comment type="subcellular location">
    <subcellularLocation>
        <location evidence="1">Cell membrane</location>
        <topology evidence="1">Single-pass type I membrane protein</topology>
    </subcellularLocation>
</comment>
<dbReference type="AlphaFoldDB" id="A0AAD4JJH4"/>
<gene>
    <name evidence="11" type="ORF">C2S53_003780</name>
</gene>
<dbReference type="FunFam" id="3.80.10.10:FF:000111">
    <property type="entry name" value="LRR receptor-like serine/threonine-protein kinase ERECTA"/>
    <property type="match status" value="1"/>
</dbReference>
<keyword evidence="12" id="KW-1185">Reference proteome</keyword>
<comment type="similarity">
    <text evidence="2">Belongs to the RLP family.</text>
</comment>
<keyword evidence="4" id="KW-0433">Leucine-rich repeat</keyword>
<keyword evidence="5" id="KW-0812">Transmembrane</keyword>
<keyword evidence="9" id="KW-0675">Receptor</keyword>
<sequence>MTKSSPFPKLHVLDISRNAFIGSLPDEYLKHFRAMMDIVENVTEDEISWLPNYIESSFTLKGLDQSLERLLTAFTTIDLSSNLFSGNIPNSIGNLQSLVHLNLSQNNLTGHIPPSLGNMSALESLDLSSNKLDGEIPSELTKFTFLSKLNLSMNNLVGQIPHSTQFSTFENDSYMGNSRLCGFPLTRKCGGENRPNLVVPEEEEEEGDDQSDFVNGFGWQVVALGYGCGFVVGATLDRANPINLVA</sequence>